<feature type="domain" description="CoA-binding" evidence="1">
    <location>
        <begin position="1"/>
        <end position="92"/>
    </location>
</feature>
<dbReference type="InterPro" id="IPR036291">
    <property type="entry name" value="NAD(P)-bd_dom_sf"/>
</dbReference>
<dbReference type="PANTHER" id="PTHR33303">
    <property type="entry name" value="CYTOPLASMIC PROTEIN-RELATED"/>
    <property type="match status" value="1"/>
</dbReference>
<name>A0A5R8KBN7_9BACT</name>
<accession>A0A5R8KBN7</accession>
<dbReference type="RefSeq" id="WP_138087166.1">
    <property type="nucleotide sequence ID" value="NZ_VAUV01000011.1"/>
</dbReference>
<reference evidence="2 3" key="1">
    <citation type="submission" date="2019-05" db="EMBL/GenBank/DDBJ databases">
        <title>Verrucobacter flavum gen. nov., sp. nov. a new member of the family Verrucomicrobiaceae.</title>
        <authorList>
            <person name="Szuroczki S."/>
            <person name="Abbaszade G."/>
            <person name="Szabo A."/>
            <person name="Felfoldi T."/>
            <person name="Schumann P."/>
            <person name="Boka K."/>
            <person name="Keki Z."/>
            <person name="Toumi M."/>
            <person name="Toth E."/>
        </authorList>
    </citation>
    <scope>NUCLEOTIDE SEQUENCE [LARGE SCALE GENOMIC DNA]</scope>
    <source>
        <strain evidence="2 3">MG-N-17</strain>
    </source>
</reference>
<keyword evidence="3" id="KW-1185">Reference proteome</keyword>
<dbReference type="Pfam" id="PF13380">
    <property type="entry name" value="CoA_binding_2"/>
    <property type="match status" value="1"/>
</dbReference>
<dbReference type="PANTHER" id="PTHR33303:SF2">
    <property type="entry name" value="COA-BINDING DOMAIN-CONTAINING PROTEIN"/>
    <property type="match status" value="1"/>
</dbReference>
<evidence type="ECO:0000313" key="2">
    <source>
        <dbReference type="EMBL" id="TLD69706.1"/>
    </source>
</evidence>
<evidence type="ECO:0000259" key="1">
    <source>
        <dbReference type="SMART" id="SM00881"/>
    </source>
</evidence>
<dbReference type="SUPFAM" id="SSF51735">
    <property type="entry name" value="NAD(P)-binding Rossmann-fold domains"/>
    <property type="match status" value="1"/>
</dbReference>
<protein>
    <submittedName>
        <fullName evidence="2">CoA-binding protein</fullName>
    </submittedName>
</protein>
<dbReference type="Gene3D" id="3.40.50.720">
    <property type="entry name" value="NAD(P)-binding Rossmann-like Domain"/>
    <property type="match status" value="1"/>
</dbReference>
<dbReference type="Proteomes" id="UP000306196">
    <property type="component" value="Unassembled WGS sequence"/>
</dbReference>
<dbReference type="OrthoDB" id="9807426at2"/>
<dbReference type="EMBL" id="VAUV01000011">
    <property type="protein sequence ID" value="TLD69706.1"/>
    <property type="molecule type" value="Genomic_DNA"/>
</dbReference>
<comment type="caution">
    <text evidence="2">The sequence shown here is derived from an EMBL/GenBank/DDBJ whole genome shotgun (WGS) entry which is preliminary data.</text>
</comment>
<sequence length="122" mass="13079">MSGRTIVVLGASPKEDRYANMAMHQLMEHGEHAVPVNPAFEEVLGEKCFASIAEVPGPIHTVTLYLGAARSSPLIDEILAAKPQRVVMNPGAENEELARQAESAGIEVVHGCTLVMLRTGTF</sequence>
<dbReference type="SMART" id="SM00881">
    <property type="entry name" value="CoA_binding"/>
    <property type="match status" value="1"/>
</dbReference>
<dbReference type="InterPro" id="IPR003781">
    <property type="entry name" value="CoA-bd"/>
</dbReference>
<evidence type="ECO:0000313" key="3">
    <source>
        <dbReference type="Proteomes" id="UP000306196"/>
    </source>
</evidence>
<proteinExistence type="predicted"/>
<organism evidence="2 3">
    <name type="scientific">Phragmitibacter flavus</name>
    <dbReference type="NCBI Taxonomy" id="2576071"/>
    <lineage>
        <taxon>Bacteria</taxon>
        <taxon>Pseudomonadati</taxon>
        <taxon>Verrucomicrobiota</taxon>
        <taxon>Verrucomicrobiia</taxon>
        <taxon>Verrucomicrobiales</taxon>
        <taxon>Verrucomicrobiaceae</taxon>
        <taxon>Phragmitibacter</taxon>
    </lineage>
</organism>
<gene>
    <name evidence="2" type="ORF">FEM03_15370</name>
</gene>
<dbReference type="AlphaFoldDB" id="A0A5R8KBN7"/>